<evidence type="ECO:0000256" key="4">
    <source>
        <dbReference type="ARBA" id="ARBA00022827"/>
    </source>
</evidence>
<evidence type="ECO:0000256" key="2">
    <source>
        <dbReference type="ARBA" id="ARBA00009347"/>
    </source>
</evidence>
<dbReference type="InterPro" id="IPR009100">
    <property type="entry name" value="AcylCoA_DH/oxidase_NM_dom_sf"/>
</dbReference>
<dbReference type="STRING" id="1234595.C725_1793"/>
<dbReference type="PANTHER" id="PTHR43292:SF3">
    <property type="entry name" value="ACYL-COA DEHYDROGENASE FADE29"/>
    <property type="match status" value="1"/>
</dbReference>
<dbReference type="Gene3D" id="1.20.140.10">
    <property type="entry name" value="Butyryl-CoA Dehydrogenase, subunit A, domain 3"/>
    <property type="match status" value="1"/>
</dbReference>
<gene>
    <name evidence="10" type="ORF">B5C34_01010</name>
</gene>
<proteinExistence type="inferred from homology"/>
<dbReference type="Pfam" id="PF00441">
    <property type="entry name" value="Acyl-CoA_dh_1"/>
    <property type="match status" value="1"/>
</dbReference>
<dbReference type="InterPro" id="IPR013786">
    <property type="entry name" value="AcylCoA_DH/ox_N"/>
</dbReference>
<dbReference type="InterPro" id="IPR009075">
    <property type="entry name" value="AcylCo_DH/oxidase_C"/>
</dbReference>
<dbReference type="Gene3D" id="1.10.540.10">
    <property type="entry name" value="Acyl-CoA dehydrogenase/oxidase, N-terminal domain"/>
    <property type="match status" value="1"/>
</dbReference>
<reference evidence="11" key="1">
    <citation type="submission" date="2017-05" db="EMBL/GenBank/DDBJ databases">
        <authorList>
            <person name="Lin X."/>
        </authorList>
    </citation>
    <scope>NUCLEOTIDE SEQUENCE [LARGE SCALE GENOMIC DNA]</scope>
    <source>
        <strain evidence="11">JLT2012</strain>
    </source>
</reference>
<dbReference type="InterPro" id="IPR036250">
    <property type="entry name" value="AcylCo_DH-like_C"/>
</dbReference>
<feature type="domain" description="Acyl-CoA dehydrogenase/oxidase N-terminal" evidence="9">
    <location>
        <begin position="5"/>
        <end position="128"/>
    </location>
</feature>
<keyword evidence="4 6" id="KW-0274">FAD</keyword>
<feature type="domain" description="Acyl-CoA oxidase/dehydrogenase middle" evidence="8">
    <location>
        <begin position="132"/>
        <end position="225"/>
    </location>
</feature>
<organism evidence="10 11">
    <name type="scientific">Pacificimonas flava</name>
    <dbReference type="NCBI Taxonomy" id="1234595"/>
    <lineage>
        <taxon>Bacteria</taxon>
        <taxon>Pseudomonadati</taxon>
        <taxon>Pseudomonadota</taxon>
        <taxon>Alphaproteobacteria</taxon>
        <taxon>Sphingomonadales</taxon>
        <taxon>Sphingosinicellaceae</taxon>
        <taxon>Pacificimonas</taxon>
    </lineage>
</organism>
<keyword evidence="11" id="KW-1185">Reference proteome</keyword>
<dbReference type="InterPro" id="IPR052161">
    <property type="entry name" value="Mycobact_Acyl-CoA_DH"/>
</dbReference>
<evidence type="ECO:0000256" key="3">
    <source>
        <dbReference type="ARBA" id="ARBA00022630"/>
    </source>
</evidence>
<comment type="similarity">
    <text evidence="2 6">Belongs to the acyl-CoA dehydrogenase family.</text>
</comment>
<evidence type="ECO:0000313" key="11">
    <source>
        <dbReference type="Proteomes" id="UP000198462"/>
    </source>
</evidence>
<dbReference type="InterPro" id="IPR046373">
    <property type="entry name" value="Acyl-CoA_Oxase/DH_mid-dom_sf"/>
</dbReference>
<dbReference type="InterPro" id="IPR037069">
    <property type="entry name" value="AcylCoA_DH/ox_N_sf"/>
</dbReference>
<accession>A0A219B1E8</accession>
<name>A0A219B1E8_9SPHN</name>
<dbReference type="EMBL" id="NFZT01000001">
    <property type="protein sequence ID" value="OWV32167.1"/>
    <property type="molecule type" value="Genomic_DNA"/>
</dbReference>
<dbReference type="SUPFAM" id="SSF56645">
    <property type="entry name" value="Acyl-CoA dehydrogenase NM domain-like"/>
    <property type="match status" value="1"/>
</dbReference>
<dbReference type="FunFam" id="2.40.110.10:FF:000011">
    <property type="entry name" value="Acyl-CoA dehydrogenase FadE34"/>
    <property type="match status" value="1"/>
</dbReference>
<dbReference type="PANTHER" id="PTHR43292">
    <property type="entry name" value="ACYL-COA DEHYDROGENASE"/>
    <property type="match status" value="1"/>
</dbReference>
<dbReference type="Gene3D" id="2.40.110.10">
    <property type="entry name" value="Butyryl-CoA Dehydrogenase, subunit A, domain 2"/>
    <property type="match status" value="1"/>
</dbReference>
<evidence type="ECO:0000259" key="9">
    <source>
        <dbReference type="Pfam" id="PF02771"/>
    </source>
</evidence>
<evidence type="ECO:0000259" key="8">
    <source>
        <dbReference type="Pfam" id="PF02770"/>
    </source>
</evidence>
<dbReference type="InterPro" id="IPR006091">
    <property type="entry name" value="Acyl-CoA_Oxase/DH_mid-dom"/>
</dbReference>
<keyword evidence="3 6" id="KW-0285">Flavoprotein</keyword>
<evidence type="ECO:0000256" key="5">
    <source>
        <dbReference type="ARBA" id="ARBA00023002"/>
    </source>
</evidence>
<protein>
    <submittedName>
        <fullName evidence="10">Acyl-CoA dehydrogenase</fullName>
    </submittedName>
</protein>
<feature type="domain" description="Acyl-CoA dehydrogenase/oxidase C-terminal" evidence="7">
    <location>
        <begin position="238"/>
        <end position="393"/>
    </location>
</feature>
<dbReference type="SUPFAM" id="SSF47203">
    <property type="entry name" value="Acyl-CoA dehydrogenase C-terminal domain-like"/>
    <property type="match status" value="1"/>
</dbReference>
<evidence type="ECO:0000259" key="7">
    <source>
        <dbReference type="Pfam" id="PF00441"/>
    </source>
</evidence>
<dbReference type="GO" id="GO:0016627">
    <property type="term" value="F:oxidoreductase activity, acting on the CH-CH group of donors"/>
    <property type="evidence" value="ECO:0007669"/>
    <property type="project" value="InterPro"/>
</dbReference>
<dbReference type="Pfam" id="PF02770">
    <property type="entry name" value="Acyl-CoA_dh_M"/>
    <property type="match status" value="1"/>
</dbReference>
<dbReference type="GO" id="GO:0005886">
    <property type="term" value="C:plasma membrane"/>
    <property type="evidence" value="ECO:0007669"/>
    <property type="project" value="TreeGrafter"/>
</dbReference>
<dbReference type="Pfam" id="PF02771">
    <property type="entry name" value="Acyl-CoA_dh_N"/>
    <property type="match status" value="1"/>
</dbReference>
<comment type="cofactor">
    <cofactor evidence="1 6">
        <name>FAD</name>
        <dbReference type="ChEBI" id="CHEBI:57692"/>
    </cofactor>
</comment>
<dbReference type="AlphaFoldDB" id="A0A219B1E8"/>
<keyword evidence="5 6" id="KW-0560">Oxidoreductase</keyword>
<evidence type="ECO:0000256" key="6">
    <source>
        <dbReference type="RuleBase" id="RU362125"/>
    </source>
</evidence>
<comment type="caution">
    <text evidence="10">The sequence shown here is derived from an EMBL/GenBank/DDBJ whole genome shotgun (WGS) entry which is preliminary data.</text>
</comment>
<dbReference type="Proteomes" id="UP000198462">
    <property type="component" value="Unassembled WGS sequence"/>
</dbReference>
<evidence type="ECO:0000313" key="10">
    <source>
        <dbReference type="EMBL" id="OWV32167.1"/>
    </source>
</evidence>
<evidence type="ECO:0000256" key="1">
    <source>
        <dbReference type="ARBA" id="ARBA00001974"/>
    </source>
</evidence>
<sequence length="398" mass="44232">MKMADLETFRAETRAWLEDNCPPEMREPVRGDEDQCWGGRKFTFQSEAQKVWLERMAEKGWTAPMWPSEYGGGGLSAGEAKVLQQEMSRINARPPLSSFGIWMLGPALLKFGTEAQKKEHLPPIVRGEIRWCQGYSEPGAGSDLAGLQTKAVDKGDHFIINGQKVWTSYADKADWIFCLVRTDPDAPKHKGISFVLFDMDQPGVEARPIKLISGSSPFCETYFSDARAEKKNLVYEQNKGWDVAKYLLGHEREMISGMGLGGGGKGQTLPEVALAAIGEEDDGRLRDPLMRAEIAMFEVRAAAYRAQAERFADEWKAGKANPAQPSMMKYYGTELNKRRNELVMAAGGTDALEWESEESNGGKKARDWLRSKGNSIEGGTSEVQLNIISKRILELPAA</sequence>
<dbReference type="GO" id="GO:0050660">
    <property type="term" value="F:flavin adenine dinucleotide binding"/>
    <property type="evidence" value="ECO:0007669"/>
    <property type="project" value="InterPro"/>
</dbReference>